<accession>A0A4R0RIL9</accession>
<sequence>MGVLPSCLCQLFRRKRQSVPRVAPAIAPPQDRLVANIRAVNGETAALSETMRLTNVQIELAIAGAKQHDPSSAQSRKFVKEMENISNEWKEVIAAYQRLVWDTRELAGEAQAIISDFVHVFLPRLRDPDIGLCIKLTELKQYASDFEAERIKPKRIEASLNILLGRISSIEATWSQVDKPKSVAKRYKHLPSMFSEVRSVVGNPNVKGLNSMGVCSTLQWFCHTIIAPPTFMADDMADTAVCSSRVLSSGTSSSIAQCPANVSAKLLAISCLAVAVRVDLTRLANHMDARFAHLNKEPSALEVKNPESNIA</sequence>
<organism evidence="1 2">
    <name type="scientific">Steccherinum ochraceum</name>
    <dbReference type="NCBI Taxonomy" id="92696"/>
    <lineage>
        <taxon>Eukaryota</taxon>
        <taxon>Fungi</taxon>
        <taxon>Dikarya</taxon>
        <taxon>Basidiomycota</taxon>
        <taxon>Agaricomycotina</taxon>
        <taxon>Agaricomycetes</taxon>
        <taxon>Polyporales</taxon>
        <taxon>Steccherinaceae</taxon>
        <taxon>Steccherinum</taxon>
    </lineage>
</organism>
<proteinExistence type="predicted"/>
<evidence type="ECO:0000313" key="1">
    <source>
        <dbReference type="EMBL" id="TCD63638.1"/>
    </source>
</evidence>
<dbReference type="AlphaFoldDB" id="A0A4R0RIL9"/>
<dbReference type="EMBL" id="RWJN01000284">
    <property type="protein sequence ID" value="TCD63638.1"/>
    <property type="molecule type" value="Genomic_DNA"/>
</dbReference>
<protein>
    <submittedName>
        <fullName evidence="1">Uncharacterized protein</fullName>
    </submittedName>
</protein>
<evidence type="ECO:0000313" key="2">
    <source>
        <dbReference type="Proteomes" id="UP000292702"/>
    </source>
</evidence>
<dbReference type="OrthoDB" id="3023291at2759"/>
<comment type="caution">
    <text evidence="1">The sequence shown here is derived from an EMBL/GenBank/DDBJ whole genome shotgun (WGS) entry which is preliminary data.</text>
</comment>
<gene>
    <name evidence="1" type="ORF">EIP91_005155</name>
</gene>
<reference evidence="1 2" key="1">
    <citation type="submission" date="2018-11" db="EMBL/GenBank/DDBJ databases">
        <title>Genome assembly of Steccherinum ochraceum LE-BIN_3174, the white-rot fungus of the Steccherinaceae family (The Residual Polyporoid clade, Polyporales, Basidiomycota).</title>
        <authorList>
            <person name="Fedorova T.V."/>
            <person name="Glazunova O.A."/>
            <person name="Landesman E.O."/>
            <person name="Moiseenko K.V."/>
            <person name="Psurtseva N.V."/>
            <person name="Savinova O.S."/>
            <person name="Shakhova N.V."/>
            <person name="Tyazhelova T.V."/>
            <person name="Vasina D.V."/>
        </authorList>
    </citation>
    <scope>NUCLEOTIDE SEQUENCE [LARGE SCALE GENOMIC DNA]</scope>
    <source>
        <strain evidence="1 2">LE-BIN_3174</strain>
    </source>
</reference>
<name>A0A4R0RIL9_9APHY</name>
<dbReference type="Proteomes" id="UP000292702">
    <property type="component" value="Unassembled WGS sequence"/>
</dbReference>
<keyword evidence="2" id="KW-1185">Reference proteome</keyword>